<keyword evidence="7" id="KW-0460">Magnesium</keyword>
<dbReference type="Pfam" id="PF00809">
    <property type="entry name" value="Pterin_bind"/>
    <property type="match status" value="1"/>
</dbReference>
<dbReference type="GO" id="GO:0046872">
    <property type="term" value="F:metal ion binding"/>
    <property type="evidence" value="ECO:0007669"/>
    <property type="project" value="UniProtKB-KW"/>
</dbReference>
<dbReference type="InterPro" id="IPR000489">
    <property type="entry name" value="Pterin-binding_dom"/>
</dbReference>
<evidence type="ECO:0000256" key="2">
    <source>
        <dbReference type="ARBA" id="ARBA00001946"/>
    </source>
</evidence>
<proteinExistence type="predicted"/>
<dbReference type="InterPro" id="IPR006390">
    <property type="entry name" value="DHP_synth_dom"/>
</dbReference>
<feature type="domain" description="Pterin-binding" evidence="9">
    <location>
        <begin position="18"/>
        <end position="269"/>
    </location>
</feature>
<dbReference type="GO" id="GO:0004156">
    <property type="term" value="F:dihydropteroate synthase activity"/>
    <property type="evidence" value="ECO:0007669"/>
    <property type="project" value="UniProtKB-EC"/>
</dbReference>
<evidence type="ECO:0000256" key="4">
    <source>
        <dbReference type="ARBA" id="ARBA00012458"/>
    </source>
</evidence>
<comment type="catalytic activity">
    <reaction evidence="1">
        <text>(7,8-dihydropterin-6-yl)methyl diphosphate + 4-aminobenzoate = 7,8-dihydropteroate + diphosphate</text>
        <dbReference type="Rhea" id="RHEA:19949"/>
        <dbReference type="ChEBI" id="CHEBI:17836"/>
        <dbReference type="ChEBI" id="CHEBI:17839"/>
        <dbReference type="ChEBI" id="CHEBI:33019"/>
        <dbReference type="ChEBI" id="CHEBI:72950"/>
        <dbReference type="EC" id="2.5.1.15"/>
    </reaction>
</comment>
<evidence type="ECO:0000256" key="3">
    <source>
        <dbReference type="ARBA" id="ARBA00004763"/>
    </source>
</evidence>
<dbReference type="PROSITE" id="PS50972">
    <property type="entry name" value="PTERIN_BINDING"/>
    <property type="match status" value="1"/>
</dbReference>
<keyword evidence="8" id="KW-0289">Folate biosynthesis</keyword>
<dbReference type="SUPFAM" id="SSF51717">
    <property type="entry name" value="Dihydropteroate synthetase-like"/>
    <property type="match status" value="1"/>
</dbReference>
<reference evidence="10" key="1">
    <citation type="submission" date="2017-03" db="EMBL/GenBank/DDBJ databases">
        <authorList>
            <consortium name="AG Boll"/>
        </authorList>
    </citation>
    <scope>NUCLEOTIDE SEQUENCE [LARGE SCALE GENOMIC DNA]</scope>
    <source>
        <strain evidence="10">Chol</strain>
    </source>
</reference>
<evidence type="ECO:0000313" key="10">
    <source>
        <dbReference type="EMBL" id="SMB24656.1"/>
    </source>
</evidence>
<dbReference type="EC" id="2.5.1.15" evidence="4"/>
<comment type="cofactor">
    <cofactor evidence="2">
        <name>Mg(2+)</name>
        <dbReference type="ChEBI" id="CHEBI:18420"/>
    </cofactor>
</comment>
<dbReference type="GO" id="GO:0046656">
    <property type="term" value="P:folic acid biosynthetic process"/>
    <property type="evidence" value="ECO:0007669"/>
    <property type="project" value="UniProtKB-KW"/>
</dbReference>
<gene>
    <name evidence="10" type="primary">folP</name>
    <name evidence="10" type="ORF">SDENCHOL_11105</name>
</gene>
<evidence type="ECO:0000259" key="9">
    <source>
        <dbReference type="PROSITE" id="PS50972"/>
    </source>
</evidence>
<organism evidence="10 11">
    <name type="scientific">Sterolibacterium denitrificans</name>
    <dbReference type="NCBI Taxonomy" id="157592"/>
    <lineage>
        <taxon>Bacteria</taxon>
        <taxon>Pseudomonadati</taxon>
        <taxon>Pseudomonadota</taxon>
        <taxon>Betaproteobacteria</taxon>
        <taxon>Nitrosomonadales</taxon>
        <taxon>Sterolibacteriaceae</taxon>
        <taxon>Sterolibacterium</taxon>
    </lineage>
</organism>
<evidence type="ECO:0000256" key="5">
    <source>
        <dbReference type="ARBA" id="ARBA00022679"/>
    </source>
</evidence>
<dbReference type="Gene3D" id="3.20.20.20">
    <property type="entry name" value="Dihydropteroate synthase-like"/>
    <property type="match status" value="1"/>
</dbReference>
<evidence type="ECO:0000256" key="7">
    <source>
        <dbReference type="ARBA" id="ARBA00022842"/>
    </source>
</evidence>
<dbReference type="RefSeq" id="WP_154716330.1">
    <property type="nucleotide sequence ID" value="NZ_LT837803.1"/>
</dbReference>
<protein>
    <recommendedName>
        <fullName evidence="4">dihydropteroate synthase</fullName>
        <ecNumber evidence="4">2.5.1.15</ecNumber>
    </recommendedName>
</protein>
<dbReference type="AlphaFoldDB" id="A0A7Z7MUW2"/>
<dbReference type="GO" id="GO:0005829">
    <property type="term" value="C:cytosol"/>
    <property type="evidence" value="ECO:0007669"/>
    <property type="project" value="TreeGrafter"/>
</dbReference>
<dbReference type="GO" id="GO:0046654">
    <property type="term" value="P:tetrahydrofolate biosynthetic process"/>
    <property type="evidence" value="ECO:0007669"/>
    <property type="project" value="TreeGrafter"/>
</dbReference>
<dbReference type="PANTHER" id="PTHR20941">
    <property type="entry name" value="FOLATE SYNTHESIS PROTEINS"/>
    <property type="match status" value="1"/>
</dbReference>
<keyword evidence="6" id="KW-0479">Metal-binding</keyword>
<dbReference type="Proteomes" id="UP000242886">
    <property type="component" value="Chromosome SDENCHOL"/>
</dbReference>
<sequence length="280" mass="29057">MNSPLLHCGRFELSLARPLLMGIVNLTDDSFSGDGLADDAARAIEHGQRLVAAGAQMLDIGGESSRPGAAPVSAAQELARVLPVLEGLHSCGVPLSIDSAKPEVMRAALAAGADMINDITALQAPGALEVVAASSCAVCLMHMQGEPRTMQLAPRYGDVVAEVADFFRARIATADAAGVARERIVLDPGFGFGKTLEHNLALLRHLAELSVDGLPLLAGLSRKSMLGAITGHPAHERVFASVAAALLAVQRGAAIVRVHDVAATRDALAVLDALEHGRIQ</sequence>
<evidence type="ECO:0000256" key="8">
    <source>
        <dbReference type="ARBA" id="ARBA00022909"/>
    </source>
</evidence>
<dbReference type="PANTHER" id="PTHR20941:SF1">
    <property type="entry name" value="FOLIC ACID SYNTHESIS PROTEIN FOL1"/>
    <property type="match status" value="1"/>
</dbReference>
<dbReference type="InterPro" id="IPR045031">
    <property type="entry name" value="DHP_synth-like"/>
</dbReference>
<evidence type="ECO:0000313" key="11">
    <source>
        <dbReference type="Proteomes" id="UP000242886"/>
    </source>
</evidence>
<dbReference type="PROSITE" id="PS00793">
    <property type="entry name" value="DHPS_2"/>
    <property type="match status" value="1"/>
</dbReference>
<evidence type="ECO:0000256" key="1">
    <source>
        <dbReference type="ARBA" id="ARBA00000012"/>
    </source>
</evidence>
<keyword evidence="5 10" id="KW-0808">Transferase</keyword>
<dbReference type="EMBL" id="LT837803">
    <property type="protein sequence ID" value="SMB24656.1"/>
    <property type="molecule type" value="Genomic_DNA"/>
</dbReference>
<dbReference type="InterPro" id="IPR011005">
    <property type="entry name" value="Dihydropteroate_synth-like_sf"/>
</dbReference>
<keyword evidence="11" id="KW-1185">Reference proteome</keyword>
<dbReference type="CDD" id="cd00739">
    <property type="entry name" value="DHPS"/>
    <property type="match status" value="1"/>
</dbReference>
<evidence type="ECO:0000256" key="6">
    <source>
        <dbReference type="ARBA" id="ARBA00022723"/>
    </source>
</evidence>
<dbReference type="NCBIfam" id="TIGR01496">
    <property type="entry name" value="DHPS"/>
    <property type="match status" value="1"/>
</dbReference>
<comment type="pathway">
    <text evidence="3">Cofactor biosynthesis; tetrahydrofolate biosynthesis; 7,8-dihydrofolate from 2-amino-4-hydroxy-6-hydroxymethyl-7,8-dihydropteridine diphosphate and 4-aminobenzoate: step 1/2.</text>
</comment>
<accession>A0A7Z7MUW2</accession>
<name>A0A7Z7MUW2_9PROT</name>